<keyword evidence="2" id="KW-1185">Reference proteome</keyword>
<dbReference type="EMBL" id="JAAIUW010000005">
    <property type="protein sequence ID" value="KAF7831719.1"/>
    <property type="molecule type" value="Genomic_DNA"/>
</dbReference>
<evidence type="ECO:0000313" key="2">
    <source>
        <dbReference type="Proteomes" id="UP000634136"/>
    </source>
</evidence>
<evidence type="ECO:0000313" key="1">
    <source>
        <dbReference type="EMBL" id="KAF7831719.1"/>
    </source>
</evidence>
<sequence length="110" mass="12007">MEAHERRGREGFVVLGFCGSGFGVEEGKKGEGGYRGGYGGVEEVGVWGEEEKERGWGRFGKEEERGGGYGLGRDKGWLGRNGLWLGRLEAWCGVFSCALEELGVVMEVWG</sequence>
<comment type="caution">
    <text evidence="1">The sequence shown here is derived from an EMBL/GenBank/DDBJ whole genome shotgun (WGS) entry which is preliminary data.</text>
</comment>
<accession>A0A834U4X8</accession>
<reference evidence="1" key="1">
    <citation type="submission" date="2020-09" db="EMBL/GenBank/DDBJ databases">
        <title>Genome-Enabled Discovery of Anthraquinone Biosynthesis in Senna tora.</title>
        <authorList>
            <person name="Kang S.-H."/>
            <person name="Pandey R.P."/>
            <person name="Lee C.-M."/>
            <person name="Sim J.-S."/>
            <person name="Jeong J.-T."/>
            <person name="Choi B.-S."/>
            <person name="Jung M."/>
            <person name="Ginzburg D."/>
            <person name="Zhao K."/>
            <person name="Won S.Y."/>
            <person name="Oh T.-J."/>
            <person name="Yu Y."/>
            <person name="Kim N.-H."/>
            <person name="Lee O.R."/>
            <person name="Lee T.-H."/>
            <person name="Bashyal P."/>
            <person name="Kim T.-S."/>
            <person name="Lee W.-H."/>
            <person name="Kawkins C."/>
            <person name="Kim C.-K."/>
            <person name="Kim J.S."/>
            <person name="Ahn B.O."/>
            <person name="Rhee S.Y."/>
            <person name="Sohng J.K."/>
        </authorList>
    </citation>
    <scope>NUCLEOTIDE SEQUENCE</scope>
    <source>
        <tissue evidence="1">Leaf</tissue>
    </source>
</reference>
<name>A0A834U4X8_9FABA</name>
<dbReference type="AlphaFoldDB" id="A0A834U4X8"/>
<dbReference type="Proteomes" id="UP000634136">
    <property type="component" value="Unassembled WGS sequence"/>
</dbReference>
<organism evidence="1 2">
    <name type="scientific">Senna tora</name>
    <dbReference type="NCBI Taxonomy" id="362788"/>
    <lineage>
        <taxon>Eukaryota</taxon>
        <taxon>Viridiplantae</taxon>
        <taxon>Streptophyta</taxon>
        <taxon>Embryophyta</taxon>
        <taxon>Tracheophyta</taxon>
        <taxon>Spermatophyta</taxon>
        <taxon>Magnoliopsida</taxon>
        <taxon>eudicotyledons</taxon>
        <taxon>Gunneridae</taxon>
        <taxon>Pentapetalae</taxon>
        <taxon>rosids</taxon>
        <taxon>fabids</taxon>
        <taxon>Fabales</taxon>
        <taxon>Fabaceae</taxon>
        <taxon>Caesalpinioideae</taxon>
        <taxon>Cassia clade</taxon>
        <taxon>Senna</taxon>
    </lineage>
</organism>
<protein>
    <submittedName>
        <fullName evidence="1">Uncharacterized protein</fullName>
    </submittedName>
</protein>
<proteinExistence type="predicted"/>
<gene>
    <name evidence="1" type="ORF">G2W53_014052</name>
</gene>